<dbReference type="STRING" id="1354337.M983_1602"/>
<dbReference type="Proteomes" id="UP000094023">
    <property type="component" value="Unassembled WGS sequence"/>
</dbReference>
<proteinExistence type="predicted"/>
<dbReference type="OrthoDB" id="6447548at2"/>
<accession>A0A198G0Q5</accession>
<dbReference type="EMBL" id="LXEN01000075">
    <property type="protein sequence ID" value="OAT29901.1"/>
    <property type="molecule type" value="Genomic_DNA"/>
</dbReference>
<comment type="caution">
    <text evidence="1">The sequence shown here is derived from an EMBL/GenBank/DDBJ whole genome shotgun (WGS) entry which is preliminary data.</text>
</comment>
<reference evidence="1 2" key="1">
    <citation type="submission" date="2016-04" db="EMBL/GenBank/DDBJ databases">
        <title>ATOL: Assembling a taxonomically balanced genome-scale reconstruction of the evolutionary history of the Enterobacteriaceae.</title>
        <authorList>
            <person name="Plunkett G.III."/>
            <person name="Neeno-Eckwall E.C."/>
            <person name="Glasner J.D."/>
            <person name="Perna N.T."/>
        </authorList>
    </citation>
    <scope>NUCLEOTIDE SEQUENCE [LARGE SCALE GENOMIC DNA]</scope>
    <source>
        <strain evidence="1 2">ATCC 19692</strain>
    </source>
</reference>
<sequence>METHNYQIGIEINTTHINVVLVFQQNKQWQINTFWQFLLPHSINLDSINLGNILKSWRQTLPPISKVIISLPDIYEHYQTIPLSTLISLTPAAYYRLARLHATSYEQRMQTSISHDYRQNNKNLAVHFYNKKVIESCVTQFTQMNLIISAIDIPACALRYLANYLDISSKSSLFYCENKTMYWVAPESDMPCYGSYSYNSPQEQEAYIYQLATKHDWSLQQLYFAGENASFFNHKIALWPDLSHPLFHRLSQKKVPSLIALGLALRSEHLCIK</sequence>
<dbReference type="AlphaFoldDB" id="A0A198G0Q5"/>
<name>A0A198G0Q5_9GAMM</name>
<dbReference type="RefSeq" id="WP_066749575.1">
    <property type="nucleotide sequence ID" value="NZ_LXEN01000075.1"/>
</dbReference>
<keyword evidence="2" id="KW-1185">Reference proteome</keyword>
<evidence type="ECO:0000313" key="1">
    <source>
        <dbReference type="EMBL" id="OAT29901.1"/>
    </source>
</evidence>
<organism evidence="1 2">
    <name type="scientific">Proteus myxofaciens ATCC 19692</name>
    <dbReference type="NCBI Taxonomy" id="1354337"/>
    <lineage>
        <taxon>Bacteria</taxon>
        <taxon>Pseudomonadati</taxon>
        <taxon>Pseudomonadota</taxon>
        <taxon>Gammaproteobacteria</taxon>
        <taxon>Enterobacterales</taxon>
        <taxon>Morganellaceae</taxon>
        <taxon>Proteus</taxon>
    </lineage>
</organism>
<evidence type="ECO:0000313" key="2">
    <source>
        <dbReference type="Proteomes" id="UP000094023"/>
    </source>
</evidence>
<gene>
    <name evidence="1" type="ORF">M983_1602</name>
</gene>
<protein>
    <submittedName>
        <fullName evidence="1">PilM family type IV pilus biogenesis protein</fullName>
    </submittedName>
</protein>